<name>A0A285KJT0_9ACTN</name>
<keyword evidence="4" id="KW-1185">Reference proteome</keyword>
<evidence type="ECO:0000259" key="2">
    <source>
        <dbReference type="PROSITE" id="PS50937"/>
    </source>
</evidence>
<dbReference type="InterPro" id="IPR047057">
    <property type="entry name" value="MerR_fam"/>
</dbReference>
<dbReference type="GO" id="GO:0003677">
    <property type="term" value="F:DNA binding"/>
    <property type="evidence" value="ECO:0007669"/>
    <property type="project" value="UniProtKB-KW"/>
</dbReference>
<keyword evidence="1 3" id="KW-0238">DNA-binding</keyword>
<evidence type="ECO:0000256" key="1">
    <source>
        <dbReference type="ARBA" id="ARBA00023125"/>
    </source>
</evidence>
<sequence>MRIKELSERADVSPRLLRYYEEQGLLSPRRQENGYRDYDESLVARVEQIRSLLGAGLTTEIIREVLPCLAEAAKSQYPAPDFISRVRQERDRMAERLECLTKNLQAIDTYLNAVTGPNNSEPGKIVGEA</sequence>
<dbReference type="SUPFAM" id="SSF46955">
    <property type="entry name" value="Putative DNA-binding domain"/>
    <property type="match status" value="1"/>
</dbReference>
<dbReference type="PANTHER" id="PTHR30204:SF93">
    <property type="entry name" value="HTH MERR-TYPE DOMAIN-CONTAINING PROTEIN"/>
    <property type="match status" value="1"/>
</dbReference>
<dbReference type="AlphaFoldDB" id="A0A285KJT0"/>
<organism evidence="3 4">
    <name type="scientific">Paractinoplanes atraurantiacus</name>
    <dbReference type="NCBI Taxonomy" id="1036182"/>
    <lineage>
        <taxon>Bacteria</taxon>
        <taxon>Bacillati</taxon>
        <taxon>Actinomycetota</taxon>
        <taxon>Actinomycetes</taxon>
        <taxon>Micromonosporales</taxon>
        <taxon>Micromonosporaceae</taxon>
        <taxon>Paractinoplanes</taxon>
    </lineage>
</organism>
<dbReference type="Pfam" id="PF13411">
    <property type="entry name" value="MerR_1"/>
    <property type="match status" value="1"/>
</dbReference>
<dbReference type="PANTHER" id="PTHR30204">
    <property type="entry name" value="REDOX-CYCLING DRUG-SENSING TRANSCRIPTIONAL ACTIVATOR SOXR"/>
    <property type="match status" value="1"/>
</dbReference>
<dbReference type="EMBL" id="OBDY01000040">
    <property type="protein sequence ID" value="SNY71686.1"/>
    <property type="molecule type" value="Genomic_DNA"/>
</dbReference>
<dbReference type="Proteomes" id="UP000219612">
    <property type="component" value="Unassembled WGS sequence"/>
</dbReference>
<dbReference type="GO" id="GO:0003700">
    <property type="term" value="F:DNA-binding transcription factor activity"/>
    <property type="evidence" value="ECO:0007669"/>
    <property type="project" value="InterPro"/>
</dbReference>
<dbReference type="OrthoDB" id="3824912at2"/>
<evidence type="ECO:0000313" key="3">
    <source>
        <dbReference type="EMBL" id="SNY71686.1"/>
    </source>
</evidence>
<dbReference type="CDD" id="cd01282">
    <property type="entry name" value="HTH_MerR-like_sg3"/>
    <property type="match status" value="1"/>
</dbReference>
<dbReference type="InterPro" id="IPR000551">
    <property type="entry name" value="MerR-type_HTH_dom"/>
</dbReference>
<dbReference type="RefSeq" id="WP_097328650.1">
    <property type="nucleotide sequence ID" value="NZ_OBDY01000040.1"/>
</dbReference>
<dbReference type="SMART" id="SM00422">
    <property type="entry name" value="HTH_MERR"/>
    <property type="match status" value="1"/>
</dbReference>
<dbReference type="Gene3D" id="1.10.1660.10">
    <property type="match status" value="1"/>
</dbReference>
<dbReference type="PRINTS" id="PR00040">
    <property type="entry name" value="HTHMERR"/>
</dbReference>
<dbReference type="PROSITE" id="PS50937">
    <property type="entry name" value="HTH_MERR_2"/>
    <property type="match status" value="1"/>
</dbReference>
<proteinExistence type="predicted"/>
<accession>A0A285KJT0</accession>
<gene>
    <name evidence="3" type="ORF">SAMN05421748_14082</name>
</gene>
<protein>
    <submittedName>
        <fullName evidence="3">DNA-binding transcriptional regulator, MerR family</fullName>
    </submittedName>
</protein>
<feature type="domain" description="HTH merR-type" evidence="2">
    <location>
        <begin position="1"/>
        <end position="68"/>
    </location>
</feature>
<reference evidence="3 4" key="1">
    <citation type="submission" date="2017-09" db="EMBL/GenBank/DDBJ databases">
        <authorList>
            <person name="Ehlers B."/>
            <person name="Leendertz F.H."/>
        </authorList>
    </citation>
    <scope>NUCLEOTIDE SEQUENCE [LARGE SCALE GENOMIC DNA]</scope>
    <source>
        <strain evidence="3 4">CGMCC 4.6857</strain>
    </source>
</reference>
<evidence type="ECO:0000313" key="4">
    <source>
        <dbReference type="Proteomes" id="UP000219612"/>
    </source>
</evidence>
<dbReference type="InterPro" id="IPR009061">
    <property type="entry name" value="DNA-bd_dom_put_sf"/>
</dbReference>